<dbReference type="PANTHER" id="PTHR33164:SF89">
    <property type="entry name" value="MARR FAMILY REGULATORY PROTEIN"/>
    <property type="match status" value="1"/>
</dbReference>
<keyword evidence="2" id="KW-0238">DNA-binding</keyword>
<evidence type="ECO:0000259" key="4">
    <source>
        <dbReference type="PROSITE" id="PS50995"/>
    </source>
</evidence>
<evidence type="ECO:0000256" key="2">
    <source>
        <dbReference type="ARBA" id="ARBA00023125"/>
    </source>
</evidence>
<dbReference type="EMBL" id="VWXF01000002">
    <property type="protein sequence ID" value="NIF21519.1"/>
    <property type="molecule type" value="Genomic_DNA"/>
</dbReference>
<dbReference type="PROSITE" id="PS50995">
    <property type="entry name" value="HTH_MARR_2"/>
    <property type="match status" value="1"/>
</dbReference>
<dbReference type="PROSITE" id="PS01117">
    <property type="entry name" value="HTH_MARR_1"/>
    <property type="match status" value="1"/>
</dbReference>
<dbReference type="InterPro" id="IPR036390">
    <property type="entry name" value="WH_DNA-bd_sf"/>
</dbReference>
<keyword evidence="1" id="KW-0805">Transcription regulation</keyword>
<sequence length="172" mass="19885">MKTPKNRGFQCYTAARRATMHKQDEIMDIHEELGIGLLVISRLYRRELDNALMKYGLTEASALPLRFLAKVGKPLKQKELAEHLNIESATLVKVLLLLENRGFIIRHSPEGDKRVRLVSLSEAGKAFNDRLHQELLYIRMNLFKGLEKQELETVIGFLNTLDYNLRHMDRQG</sequence>
<protein>
    <submittedName>
        <fullName evidence="5">MarR family transcriptional regulator</fullName>
    </submittedName>
</protein>
<keyword evidence="3" id="KW-0804">Transcription</keyword>
<organism evidence="5 6">
    <name type="scientific">Candidatus Pantoea multigeneris</name>
    <dbReference type="NCBI Taxonomy" id="2608357"/>
    <lineage>
        <taxon>Bacteria</taxon>
        <taxon>Pseudomonadati</taxon>
        <taxon>Pseudomonadota</taxon>
        <taxon>Gammaproteobacteria</taxon>
        <taxon>Enterobacterales</taxon>
        <taxon>Erwiniaceae</taxon>
        <taxon>Pantoea</taxon>
    </lineage>
</organism>
<dbReference type="PRINTS" id="PR00598">
    <property type="entry name" value="HTHMARR"/>
</dbReference>
<evidence type="ECO:0000313" key="5">
    <source>
        <dbReference type="EMBL" id="NIF21519.1"/>
    </source>
</evidence>
<dbReference type="InterPro" id="IPR036388">
    <property type="entry name" value="WH-like_DNA-bd_sf"/>
</dbReference>
<feature type="domain" description="HTH marR-type" evidence="4">
    <location>
        <begin position="30"/>
        <end position="163"/>
    </location>
</feature>
<dbReference type="InterPro" id="IPR039422">
    <property type="entry name" value="MarR/SlyA-like"/>
</dbReference>
<proteinExistence type="predicted"/>
<evidence type="ECO:0000313" key="6">
    <source>
        <dbReference type="Proteomes" id="UP001515683"/>
    </source>
</evidence>
<dbReference type="Proteomes" id="UP001515683">
    <property type="component" value="Unassembled WGS sequence"/>
</dbReference>
<dbReference type="SMART" id="SM00347">
    <property type="entry name" value="HTH_MARR"/>
    <property type="match status" value="1"/>
</dbReference>
<keyword evidence="6" id="KW-1185">Reference proteome</keyword>
<dbReference type="Gene3D" id="1.10.10.10">
    <property type="entry name" value="Winged helix-like DNA-binding domain superfamily/Winged helix DNA-binding domain"/>
    <property type="match status" value="1"/>
</dbReference>
<accession>A0ABX0RCW8</accession>
<evidence type="ECO:0000256" key="1">
    <source>
        <dbReference type="ARBA" id="ARBA00023015"/>
    </source>
</evidence>
<gene>
    <name evidence="5" type="ORF">F3J40_07900</name>
</gene>
<comment type="caution">
    <text evidence="5">The sequence shown here is derived from an EMBL/GenBank/DDBJ whole genome shotgun (WGS) entry which is preliminary data.</text>
</comment>
<evidence type="ECO:0000256" key="3">
    <source>
        <dbReference type="ARBA" id="ARBA00023163"/>
    </source>
</evidence>
<dbReference type="Pfam" id="PF01047">
    <property type="entry name" value="MarR"/>
    <property type="match status" value="1"/>
</dbReference>
<reference evidence="5 6" key="1">
    <citation type="journal article" date="2019" name="bioRxiv">
        <title>Bacteria contribute to plant secondary compound degradation in a generalist herbivore system.</title>
        <authorList>
            <person name="Francoeur C.B."/>
            <person name="Khadempour L."/>
            <person name="Moreira-Soto R.D."/>
            <person name="Gotting K."/>
            <person name="Book A.J."/>
            <person name="Pinto-Tomas A.A."/>
            <person name="Keefover-Ring K."/>
            <person name="Currie C.R."/>
        </authorList>
    </citation>
    <scope>NUCLEOTIDE SEQUENCE [LARGE SCALE GENOMIC DNA]</scope>
    <source>
        <strain evidence="5">Acro-835</strain>
    </source>
</reference>
<dbReference type="SUPFAM" id="SSF46785">
    <property type="entry name" value="Winged helix' DNA-binding domain"/>
    <property type="match status" value="1"/>
</dbReference>
<dbReference type="PANTHER" id="PTHR33164">
    <property type="entry name" value="TRANSCRIPTIONAL REGULATOR, MARR FAMILY"/>
    <property type="match status" value="1"/>
</dbReference>
<dbReference type="InterPro" id="IPR023187">
    <property type="entry name" value="Tscrpt_reg_MarR-type_CS"/>
</dbReference>
<dbReference type="InterPro" id="IPR000835">
    <property type="entry name" value="HTH_MarR-typ"/>
</dbReference>
<name>A0ABX0RCW8_9GAMM</name>